<dbReference type="Pfam" id="PF02470">
    <property type="entry name" value="MlaD"/>
    <property type="match status" value="1"/>
</dbReference>
<dbReference type="Pfam" id="PF11887">
    <property type="entry name" value="Mce4_CUP1"/>
    <property type="match status" value="1"/>
</dbReference>
<dbReference type="GO" id="GO:0005576">
    <property type="term" value="C:extracellular region"/>
    <property type="evidence" value="ECO:0007669"/>
    <property type="project" value="TreeGrafter"/>
</dbReference>
<dbReference type="PANTHER" id="PTHR33371:SF19">
    <property type="entry name" value="MCE-FAMILY PROTEIN MCE4A"/>
    <property type="match status" value="1"/>
</dbReference>
<reference evidence="5 6" key="1">
    <citation type="submission" date="2016-10" db="EMBL/GenBank/DDBJ databases">
        <title>Evaluation of Human, Veterinary and Environmental Mycobacterium chelonae Isolates by Core Genome Phylogenomic Analysis, Targeted Gene Comparison, and Anti-microbial Susceptibility Patterns: A Tale of Mistaken Identities.</title>
        <authorList>
            <person name="Fogelson S.B."/>
            <person name="Camus A.C."/>
            <person name="Lorenz W."/>
            <person name="Vasireddy R."/>
            <person name="Vasireddy S."/>
            <person name="Smith T."/>
            <person name="Brown-Elliott B.A."/>
            <person name="Wallace R.J.Jr."/>
            <person name="Hasan N.A."/>
            <person name="Reischl U."/>
            <person name="Sanchez S."/>
        </authorList>
    </citation>
    <scope>NUCLEOTIDE SEQUENCE [LARGE SCALE GENOMIC DNA]</scope>
    <source>
        <strain evidence="5 6">15515</strain>
    </source>
</reference>
<evidence type="ECO:0000256" key="1">
    <source>
        <dbReference type="SAM" id="MobiDB-lite"/>
    </source>
</evidence>
<feature type="region of interest" description="Disordered" evidence="1">
    <location>
        <begin position="387"/>
        <end position="424"/>
    </location>
</feature>
<evidence type="ECO:0000313" key="5">
    <source>
        <dbReference type="EMBL" id="OHU58313.1"/>
    </source>
</evidence>
<evidence type="ECO:0000256" key="2">
    <source>
        <dbReference type="SAM" id="Phobius"/>
    </source>
</evidence>
<evidence type="ECO:0000259" key="3">
    <source>
        <dbReference type="Pfam" id="PF02470"/>
    </source>
</evidence>
<dbReference type="InterPro" id="IPR024516">
    <property type="entry name" value="Mce_C"/>
</dbReference>
<dbReference type="PANTHER" id="PTHR33371">
    <property type="entry name" value="INTERMEMBRANE PHOSPHOLIPID TRANSPORT SYSTEM BINDING PROTEIN MLAD-RELATED"/>
    <property type="match status" value="1"/>
</dbReference>
<feature type="domain" description="Mce/MlaD" evidence="3">
    <location>
        <begin position="46"/>
        <end position="124"/>
    </location>
</feature>
<feature type="compositionally biased region" description="Pro residues" evidence="1">
    <location>
        <begin position="387"/>
        <end position="402"/>
    </location>
</feature>
<evidence type="ECO:0000259" key="4">
    <source>
        <dbReference type="Pfam" id="PF11887"/>
    </source>
</evidence>
<feature type="domain" description="Mammalian cell entry C-terminal" evidence="4">
    <location>
        <begin position="175"/>
        <end position="357"/>
    </location>
</feature>
<keyword evidence="2" id="KW-0812">Transmembrane</keyword>
<dbReference type="AlphaFoldDB" id="A0A1S1LVZ8"/>
<protein>
    <recommendedName>
        <fullName evidence="7">Mammalian cell entry protein</fullName>
    </recommendedName>
</protein>
<sequence>MPNSFDPNSRGASDGRLAAYGSAVIVLVTLVTTVLLAKSTGRLEHTVRVTAELRNVGDGLPARSDVKYRGMLVGRVTDVTPAVNGRPNLVQIDLKPQSAQSIPNTVTARVVPSNIFAVSSIQLVEHGSGLPLRGGDALAEDSELSTVLFQSTVSKLRDILLSTGRTSDGDAVGLLDTLATATENRGKKLVASGAQLERLLDQLNAVVTTSTSVSNPSTLSALLNAVQGLKSTAPALIDALHEAVIPMRTFAEKREQLSDLLSGGTHTLGTLRTGLDNHADQLITISTDITPVLGVFAERHDAIPNLANMAKGLSDKFIEQVWDPEKQQLNAKVIVSFTPSTLYTREDCPRYGELEGPSCATAPPRKPGGVTPDIARYATPDLPPQLLPDRYIPPPGLAPPASPDQSPTALAPASFGGNIGPIGSQHERNQISEIVGFPATTATQLLMGPLARGTRATVSRLTKEAK</sequence>
<dbReference type="InterPro" id="IPR052336">
    <property type="entry name" value="MlaD_Phospholipid_Transporter"/>
</dbReference>
<dbReference type="Proteomes" id="UP000180043">
    <property type="component" value="Unassembled WGS sequence"/>
</dbReference>
<keyword evidence="2" id="KW-1133">Transmembrane helix</keyword>
<dbReference type="GO" id="GO:0051701">
    <property type="term" value="P:biological process involved in interaction with host"/>
    <property type="evidence" value="ECO:0007669"/>
    <property type="project" value="TreeGrafter"/>
</dbReference>
<dbReference type="InterPro" id="IPR003399">
    <property type="entry name" value="Mce/MlaD"/>
</dbReference>
<comment type="caution">
    <text evidence="5">The sequence shown here is derived from an EMBL/GenBank/DDBJ whole genome shotgun (WGS) entry which is preliminary data.</text>
</comment>
<keyword evidence="2" id="KW-0472">Membrane</keyword>
<dbReference type="RefSeq" id="WP_057969568.1">
    <property type="nucleotide sequence ID" value="NZ_MLII01000030.1"/>
</dbReference>
<dbReference type="EMBL" id="MLIQ01000013">
    <property type="protein sequence ID" value="OHU58313.1"/>
    <property type="molecule type" value="Genomic_DNA"/>
</dbReference>
<evidence type="ECO:0000313" key="6">
    <source>
        <dbReference type="Proteomes" id="UP000180043"/>
    </source>
</evidence>
<evidence type="ECO:0008006" key="7">
    <source>
        <dbReference type="Google" id="ProtNLM"/>
    </source>
</evidence>
<gene>
    <name evidence="5" type="ORF">BKG82_12075</name>
</gene>
<accession>A0A1S1LVZ8</accession>
<organism evidence="5 6">
    <name type="scientific">Mycobacteroides chelonae</name>
    <name type="common">Mycobacterium chelonae</name>
    <dbReference type="NCBI Taxonomy" id="1774"/>
    <lineage>
        <taxon>Bacteria</taxon>
        <taxon>Bacillati</taxon>
        <taxon>Actinomycetota</taxon>
        <taxon>Actinomycetes</taxon>
        <taxon>Mycobacteriales</taxon>
        <taxon>Mycobacteriaceae</taxon>
        <taxon>Mycobacteroides</taxon>
    </lineage>
</organism>
<feature type="transmembrane region" description="Helical" evidence="2">
    <location>
        <begin position="17"/>
        <end position="37"/>
    </location>
</feature>
<proteinExistence type="predicted"/>
<name>A0A1S1LVZ8_MYCCH</name>